<reference evidence="1" key="1">
    <citation type="submission" date="2022-10" db="EMBL/GenBank/DDBJ databases">
        <title>Culturing micro-colonial fungi from biological soil crusts in the Mojave desert and describing Neophaeococcomyces mojavensis, and introducing the new genera and species Taxawa tesnikishii.</title>
        <authorList>
            <person name="Kurbessoian T."/>
            <person name="Stajich J.E."/>
        </authorList>
    </citation>
    <scope>NUCLEOTIDE SEQUENCE</scope>
    <source>
        <strain evidence="1">JES_112</strain>
    </source>
</reference>
<sequence>MNWLKKTLADVAGTQEPEYGPSAIQAVTKQAELQPYTELSVDHLKWLAMESTCVETQVFYFMTDEGVTCMAQIIYSNVMGVRTTCQFNSKIFDHDGPGKHQWCSEPLQNHGFDERKTGFFADNVDVSLSEDGTTYTIKAAVNDDNICNITVKRTAPGFAAGTNGTSFYGTDPQHPWGSMRHAFWPMATVSGTMQTKKKTYNVNGRAVYIMALQGMKPHHAAASWNFVNLQTPTYSAVMMEFTTPPSYGKTVVNVGGIAKEGQLLYAGCSNTVKHLAVVKDPVSEWPEPKALLCNWTGKTKDGQPFEAEMMGDLGERADRVDVLAHVPTIIKNLIGGVVGTKPIIFQYVSSDQMTLKVKESGNETSEKGKLFCEATFIC</sequence>
<dbReference type="EMBL" id="JAPDRQ010000051">
    <property type="protein sequence ID" value="KAJ9658447.1"/>
    <property type="molecule type" value="Genomic_DNA"/>
</dbReference>
<organism evidence="1 2">
    <name type="scientific">Neophaeococcomyces mojaviensis</name>
    <dbReference type="NCBI Taxonomy" id="3383035"/>
    <lineage>
        <taxon>Eukaryota</taxon>
        <taxon>Fungi</taxon>
        <taxon>Dikarya</taxon>
        <taxon>Ascomycota</taxon>
        <taxon>Pezizomycotina</taxon>
        <taxon>Eurotiomycetes</taxon>
        <taxon>Chaetothyriomycetidae</taxon>
        <taxon>Chaetothyriales</taxon>
        <taxon>Chaetothyriales incertae sedis</taxon>
        <taxon>Neophaeococcomyces</taxon>
    </lineage>
</organism>
<name>A0ACC3AAU4_9EURO</name>
<gene>
    <name evidence="1" type="primary">SVF1</name>
    <name evidence="1" type="ORF">H2198_003731</name>
</gene>
<dbReference type="Proteomes" id="UP001172386">
    <property type="component" value="Unassembled WGS sequence"/>
</dbReference>
<protein>
    <submittedName>
        <fullName evidence="1">Cell survival pathways protein</fullName>
    </submittedName>
</protein>
<proteinExistence type="predicted"/>
<evidence type="ECO:0000313" key="1">
    <source>
        <dbReference type="EMBL" id="KAJ9658447.1"/>
    </source>
</evidence>
<keyword evidence="2" id="KW-1185">Reference proteome</keyword>
<evidence type="ECO:0000313" key="2">
    <source>
        <dbReference type="Proteomes" id="UP001172386"/>
    </source>
</evidence>
<comment type="caution">
    <text evidence="1">The sequence shown here is derived from an EMBL/GenBank/DDBJ whole genome shotgun (WGS) entry which is preliminary data.</text>
</comment>
<accession>A0ACC3AAU4</accession>